<feature type="transmembrane region" description="Helical" evidence="2">
    <location>
        <begin position="202"/>
        <end position="221"/>
    </location>
</feature>
<dbReference type="InterPro" id="IPR036869">
    <property type="entry name" value="J_dom_sf"/>
</dbReference>
<keyword evidence="5" id="KW-1185">Reference proteome</keyword>
<comment type="caution">
    <text evidence="4">The sequence shown here is derived from an EMBL/GenBank/DDBJ whole genome shotgun (WGS) entry which is preliminary data.</text>
</comment>
<dbReference type="PRINTS" id="PR00625">
    <property type="entry name" value="JDOMAIN"/>
</dbReference>
<dbReference type="OrthoDB" id="543408at2759"/>
<gene>
    <name evidence="4" type="ORF">GPECTOR_23g153</name>
</gene>
<dbReference type="PROSITE" id="PS50076">
    <property type="entry name" value="DNAJ_2"/>
    <property type="match status" value="1"/>
</dbReference>
<dbReference type="InterPro" id="IPR001623">
    <property type="entry name" value="DnaJ_domain"/>
</dbReference>
<dbReference type="CDD" id="cd06257">
    <property type="entry name" value="DnaJ"/>
    <property type="match status" value="1"/>
</dbReference>
<dbReference type="STRING" id="33097.A0A150GGU9"/>
<dbReference type="PROSITE" id="PS00636">
    <property type="entry name" value="DNAJ_1"/>
    <property type="match status" value="1"/>
</dbReference>
<dbReference type="InterPro" id="IPR018253">
    <property type="entry name" value="DnaJ_domain_CS"/>
</dbReference>
<organism evidence="4 5">
    <name type="scientific">Gonium pectorale</name>
    <name type="common">Green alga</name>
    <dbReference type="NCBI Taxonomy" id="33097"/>
    <lineage>
        <taxon>Eukaryota</taxon>
        <taxon>Viridiplantae</taxon>
        <taxon>Chlorophyta</taxon>
        <taxon>core chlorophytes</taxon>
        <taxon>Chlorophyceae</taxon>
        <taxon>CS clade</taxon>
        <taxon>Chlamydomonadales</taxon>
        <taxon>Volvocaceae</taxon>
        <taxon>Gonium</taxon>
    </lineage>
</organism>
<evidence type="ECO:0000256" key="1">
    <source>
        <dbReference type="SAM" id="MobiDB-lite"/>
    </source>
</evidence>
<evidence type="ECO:0000256" key="2">
    <source>
        <dbReference type="SAM" id="Phobius"/>
    </source>
</evidence>
<dbReference type="SUPFAM" id="SSF46565">
    <property type="entry name" value="Chaperone J-domain"/>
    <property type="match status" value="1"/>
</dbReference>
<sequence length="400" mass="43210">MRVGFNRWVTRLNPATRRVEGRWETEWHTVAPDWRWSRRWGSETSEAQVYGGAKYRHDPALDRLRPTEHVRRALPYHEYAAAADSAARAAAAGGGGGGGAVVAPDRMYPFRLGPSEAAELARQRIRSAELRQAETALRESFQAASVRLVVMEVALQRLAATPVFVPVHVFKTRIRGTAMRTYVAGFTPGLTSGPVLPNPGRVAALAAAAGPVALLAGGVLAGAGWQAALWLGAVLPGVLGYGVASFWPELHAGALRLRARLQSPLPASAGPEQEEAWWRAEWVRQDFDDGYSFGADGRYSHSYRTTGPGGDQAGKEAGRSGGPGPGGPRDPKGYYRTLGVSPDSSTEEVQAAFRAAALRWHPDRQPDPAAKADSTRRFQAAQEAYSVLRDPARRAAYDRA</sequence>
<dbReference type="EMBL" id="LSYV01000024">
    <property type="protein sequence ID" value="KXZ49068.1"/>
    <property type="molecule type" value="Genomic_DNA"/>
</dbReference>
<evidence type="ECO:0000313" key="5">
    <source>
        <dbReference type="Proteomes" id="UP000075714"/>
    </source>
</evidence>
<evidence type="ECO:0000313" key="4">
    <source>
        <dbReference type="EMBL" id="KXZ49068.1"/>
    </source>
</evidence>
<accession>A0A150GGU9</accession>
<reference evidence="5" key="1">
    <citation type="journal article" date="2016" name="Nat. Commun.">
        <title>The Gonium pectorale genome demonstrates co-option of cell cycle regulation during the evolution of multicellularity.</title>
        <authorList>
            <person name="Hanschen E.R."/>
            <person name="Marriage T.N."/>
            <person name="Ferris P.J."/>
            <person name="Hamaji T."/>
            <person name="Toyoda A."/>
            <person name="Fujiyama A."/>
            <person name="Neme R."/>
            <person name="Noguchi H."/>
            <person name="Minakuchi Y."/>
            <person name="Suzuki M."/>
            <person name="Kawai-Toyooka H."/>
            <person name="Smith D.R."/>
            <person name="Sparks H."/>
            <person name="Anderson J."/>
            <person name="Bakaric R."/>
            <person name="Luria V."/>
            <person name="Karger A."/>
            <person name="Kirschner M.W."/>
            <person name="Durand P.M."/>
            <person name="Michod R.E."/>
            <person name="Nozaki H."/>
            <person name="Olson B.J."/>
        </authorList>
    </citation>
    <scope>NUCLEOTIDE SEQUENCE [LARGE SCALE GENOMIC DNA]</scope>
    <source>
        <strain evidence="5">NIES-2863</strain>
    </source>
</reference>
<dbReference type="Pfam" id="PF00226">
    <property type="entry name" value="DnaJ"/>
    <property type="match status" value="1"/>
</dbReference>
<dbReference type="InterPro" id="IPR050817">
    <property type="entry name" value="DjlA_DnaK_co-chaperone"/>
</dbReference>
<feature type="region of interest" description="Disordered" evidence="1">
    <location>
        <begin position="302"/>
        <end position="378"/>
    </location>
</feature>
<protein>
    <recommendedName>
        <fullName evidence="3">J domain-containing protein</fullName>
    </recommendedName>
</protein>
<proteinExistence type="predicted"/>
<dbReference type="Gene3D" id="1.10.287.110">
    <property type="entry name" value="DnaJ domain"/>
    <property type="match status" value="1"/>
</dbReference>
<keyword evidence="2" id="KW-1133">Transmembrane helix</keyword>
<name>A0A150GGU9_GONPE</name>
<dbReference type="PANTHER" id="PTHR24074">
    <property type="entry name" value="CO-CHAPERONE PROTEIN DJLA"/>
    <property type="match status" value="1"/>
</dbReference>
<feature type="transmembrane region" description="Helical" evidence="2">
    <location>
        <begin position="227"/>
        <end position="248"/>
    </location>
</feature>
<dbReference type="SMART" id="SM00271">
    <property type="entry name" value="DnaJ"/>
    <property type="match status" value="1"/>
</dbReference>
<dbReference type="AlphaFoldDB" id="A0A150GGU9"/>
<keyword evidence="2" id="KW-0472">Membrane</keyword>
<keyword evidence="2" id="KW-0812">Transmembrane</keyword>
<evidence type="ECO:0000259" key="3">
    <source>
        <dbReference type="PROSITE" id="PS50076"/>
    </source>
</evidence>
<feature type="domain" description="J" evidence="3">
    <location>
        <begin position="333"/>
        <end position="400"/>
    </location>
</feature>
<dbReference type="Proteomes" id="UP000075714">
    <property type="component" value="Unassembled WGS sequence"/>
</dbReference>